<comment type="caution">
    <text evidence="3">The sequence shown here is derived from an EMBL/GenBank/DDBJ whole genome shotgun (WGS) entry which is preliminary data.</text>
</comment>
<organism evidence="3 4">
    <name type="scientific">Actinokineospora guangxiensis</name>
    <dbReference type="NCBI Taxonomy" id="1490288"/>
    <lineage>
        <taxon>Bacteria</taxon>
        <taxon>Bacillati</taxon>
        <taxon>Actinomycetota</taxon>
        <taxon>Actinomycetes</taxon>
        <taxon>Pseudonocardiales</taxon>
        <taxon>Pseudonocardiaceae</taxon>
        <taxon>Actinokineospora</taxon>
    </lineage>
</organism>
<dbReference type="RefSeq" id="WP_378250999.1">
    <property type="nucleotide sequence ID" value="NZ_JBHSKF010000021.1"/>
</dbReference>
<dbReference type="EC" id="2.7.7.65" evidence="3"/>
<feature type="domain" description="GGDEF" evidence="2">
    <location>
        <begin position="142"/>
        <end position="276"/>
    </location>
</feature>
<dbReference type="Proteomes" id="UP001596157">
    <property type="component" value="Unassembled WGS sequence"/>
</dbReference>
<keyword evidence="3" id="KW-0808">Transferase</keyword>
<sequence length="546" mass="57847">MTEGFPEWSELLPIGVLLVDGDGLVVAANPAFGRMLDGVDAVGRHVAALGARDRDQRALRGAVGKAVTVENLELGAARRAARLTTAPGGERGTTFMVEDVHELQELRTTFQHQALHDPMTGLPNSAHFRSKLESIVANRRSGRIAVLVLDVDGFKVVSDGLGAEDADEVLRGVADTLRETFSAHDAFVARLFGDGFAVALEGEFGTPYVTALAEQAIADLARPVPVGGIGVGVSASVGIAVADARTTGHAELMRSGEVALHRAKELGKAQWVLFNPETSKSDRDRYRLACGIAGALHAGEIGVAYQPHVVLPDAQIVTSISVSLRWRHPELGELRSEEFSPLAETTGMTVALGRHLLAEALRTGADWRARFGDDAPMVCLTLPRRMAIDGDLVGIVRTELDRHGLEPRHLMLCADGPSLVDARGDLIESISHLARLGVVFIMHVTGMSELELIPALGVPAPGVMLTGPLVAAASTAGDAPAQRHIRHIVERAAELGIAVGARGIGSQEHARALFDLGVVVGAGPYLPEYATAEEAETWVGRVYPMG</sequence>
<evidence type="ECO:0000313" key="3">
    <source>
        <dbReference type="EMBL" id="MFC5291085.1"/>
    </source>
</evidence>
<feature type="domain" description="EAL" evidence="1">
    <location>
        <begin position="285"/>
        <end position="543"/>
    </location>
</feature>
<dbReference type="PROSITE" id="PS50887">
    <property type="entry name" value="GGDEF"/>
    <property type="match status" value="1"/>
</dbReference>
<dbReference type="SUPFAM" id="SSF55073">
    <property type="entry name" value="Nucleotide cyclase"/>
    <property type="match status" value="1"/>
</dbReference>
<dbReference type="CDD" id="cd01949">
    <property type="entry name" value="GGDEF"/>
    <property type="match status" value="1"/>
</dbReference>
<dbReference type="NCBIfam" id="TIGR00254">
    <property type="entry name" value="GGDEF"/>
    <property type="match status" value="1"/>
</dbReference>
<keyword evidence="4" id="KW-1185">Reference proteome</keyword>
<protein>
    <submittedName>
        <fullName evidence="3">Diguanylate cyclase domain-containing protein</fullName>
        <ecNumber evidence="3">2.7.7.65</ecNumber>
    </submittedName>
</protein>
<dbReference type="GO" id="GO:0052621">
    <property type="term" value="F:diguanylate cyclase activity"/>
    <property type="evidence" value="ECO:0007669"/>
    <property type="project" value="UniProtKB-EC"/>
</dbReference>
<dbReference type="InterPro" id="IPR001633">
    <property type="entry name" value="EAL_dom"/>
</dbReference>
<gene>
    <name evidence="3" type="ORF">ACFPM7_28885</name>
</gene>
<evidence type="ECO:0000259" key="2">
    <source>
        <dbReference type="PROSITE" id="PS50887"/>
    </source>
</evidence>
<dbReference type="InterPro" id="IPR052155">
    <property type="entry name" value="Biofilm_reg_signaling"/>
</dbReference>
<dbReference type="InterPro" id="IPR029787">
    <property type="entry name" value="Nucleotide_cyclase"/>
</dbReference>
<dbReference type="PANTHER" id="PTHR44757:SF2">
    <property type="entry name" value="BIOFILM ARCHITECTURE MAINTENANCE PROTEIN MBAA"/>
    <property type="match status" value="1"/>
</dbReference>
<evidence type="ECO:0000313" key="4">
    <source>
        <dbReference type="Proteomes" id="UP001596157"/>
    </source>
</evidence>
<accession>A0ABW0EXW8</accession>
<dbReference type="InterPro" id="IPR035919">
    <property type="entry name" value="EAL_sf"/>
</dbReference>
<dbReference type="SMART" id="SM00267">
    <property type="entry name" value="GGDEF"/>
    <property type="match status" value="1"/>
</dbReference>
<dbReference type="Pfam" id="PF00990">
    <property type="entry name" value="GGDEF"/>
    <property type="match status" value="1"/>
</dbReference>
<dbReference type="Gene3D" id="3.30.70.270">
    <property type="match status" value="1"/>
</dbReference>
<dbReference type="Gene3D" id="3.20.20.450">
    <property type="entry name" value="EAL domain"/>
    <property type="match status" value="1"/>
</dbReference>
<dbReference type="SMART" id="SM00052">
    <property type="entry name" value="EAL"/>
    <property type="match status" value="1"/>
</dbReference>
<evidence type="ECO:0000259" key="1">
    <source>
        <dbReference type="PROSITE" id="PS50883"/>
    </source>
</evidence>
<dbReference type="PROSITE" id="PS50883">
    <property type="entry name" value="EAL"/>
    <property type="match status" value="1"/>
</dbReference>
<name>A0ABW0EXW8_9PSEU</name>
<dbReference type="Pfam" id="PF00563">
    <property type="entry name" value="EAL"/>
    <property type="match status" value="1"/>
</dbReference>
<reference evidence="4" key="1">
    <citation type="journal article" date="2019" name="Int. J. Syst. Evol. Microbiol.">
        <title>The Global Catalogue of Microorganisms (GCM) 10K type strain sequencing project: providing services to taxonomists for standard genome sequencing and annotation.</title>
        <authorList>
            <consortium name="The Broad Institute Genomics Platform"/>
            <consortium name="The Broad Institute Genome Sequencing Center for Infectious Disease"/>
            <person name="Wu L."/>
            <person name="Ma J."/>
        </authorList>
    </citation>
    <scope>NUCLEOTIDE SEQUENCE [LARGE SCALE GENOMIC DNA]</scope>
    <source>
        <strain evidence="4">CCUG 59778</strain>
    </source>
</reference>
<dbReference type="SUPFAM" id="SSF141868">
    <property type="entry name" value="EAL domain-like"/>
    <property type="match status" value="1"/>
</dbReference>
<dbReference type="CDD" id="cd01948">
    <property type="entry name" value="EAL"/>
    <property type="match status" value="1"/>
</dbReference>
<dbReference type="InterPro" id="IPR000160">
    <property type="entry name" value="GGDEF_dom"/>
</dbReference>
<keyword evidence="3" id="KW-0548">Nucleotidyltransferase</keyword>
<proteinExistence type="predicted"/>
<dbReference type="PANTHER" id="PTHR44757">
    <property type="entry name" value="DIGUANYLATE CYCLASE DGCP"/>
    <property type="match status" value="1"/>
</dbReference>
<dbReference type="EMBL" id="JBHSKF010000021">
    <property type="protein sequence ID" value="MFC5291085.1"/>
    <property type="molecule type" value="Genomic_DNA"/>
</dbReference>
<dbReference type="InterPro" id="IPR043128">
    <property type="entry name" value="Rev_trsase/Diguanyl_cyclase"/>
</dbReference>